<evidence type="ECO:0000256" key="1">
    <source>
        <dbReference type="ARBA" id="ARBA00004127"/>
    </source>
</evidence>
<feature type="region of interest" description="Disordered" evidence="5">
    <location>
        <begin position="280"/>
        <end position="333"/>
    </location>
</feature>
<evidence type="ECO:0000256" key="6">
    <source>
        <dbReference type="SAM" id="Phobius"/>
    </source>
</evidence>
<evidence type="ECO:0000256" key="5">
    <source>
        <dbReference type="SAM" id="MobiDB-lite"/>
    </source>
</evidence>
<feature type="transmembrane region" description="Helical" evidence="6">
    <location>
        <begin position="207"/>
        <end position="229"/>
    </location>
</feature>
<feature type="compositionally biased region" description="Basic and acidic residues" evidence="5">
    <location>
        <begin position="280"/>
        <end position="301"/>
    </location>
</feature>
<name>A0ABQ4EP95_9ACTN</name>
<keyword evidence="4 6" id="KW-0472">Membrane</keyword>
<gene>
    <name evidence="8" type="ORF">Pma05_30490</name>
</gene>
<keyword evidence="3 6" id="KW-1133">Transmembrane helix</keyword>
<comment type="caution">
    <text evidence="8">The sequence shown here is derived from an EMBL/GenBank/DDBJ whole genome shotgun (WGS) entry which is preliminary data.</text>
</comment>
<dbReference type="InterPro" id="IPR011020">
    <property type="entry name" value="HTTM-like"/>
</dbReference>
<keyword evidence="9" id="KW-1185">Reference proteome</keyword>
<feature type="transmembrane region" description="Helical" evidence="6">
    <location>
        <begin position="153"/>
        <end position="172"/>
    </location>
</feature>
<reference evidence="8 9" key="1">
    <citation type="submission" date="2021-01" db="EMBL/GenBank/DDBJ databases">
        <title>Whole genome shotgun sequence of Plantactinospora mayteni NBRC 109088.</title>
        <authorList>
            <person name="Komaki H."/>
            <person name="Tamura T."/>
        </authorList>
    </citation>
    <scope>NUCLEOTIDE SEQUENCE [LARGE SCALE GENOMIC DNA]</scope>
    <source>
        <strain evidence="8 9">NBRC 109088</strain>
    </source>
</reference>
<dbReference type="SMART" id="SM00752">
    <property type="entry name" value="HTTM"/>
    <property type="match status" value="1"/>
</dbReference>
<feature type="transmembrane region" description="Helical" evidence="6">
    <location>
        <begin position="98"/>
        <end position="118"/>
    </location>
</feature>
<evidence type="ECO:0000313" key="8">
    <source>
        <dbReference type="EMBL" id="GIG96476.1"/>
    </source>
</evidence>
<dbReference type="RefSeq" id="WP_239312374.1">
    <property type="nucleotide sequence ID" value="NZ_BAAAZQ010000004.1"/>
</dbReference>
<evidence type="ECO:0000256" key="3">
    <source>
        <dbReference type="ARBA" id="ARBA00022989"/>
    </source>
</evidence>
<feature type="transmembrane region" description="Helical" evidence="6">
    <location>
        <begin position="29"/>
        <end position="46"/>
    </location>
</feature>
<evidence type="ECO:0000259" key="7">
    <source>
        <dbReference type="SMART" id="SM00752"/>
    </source>
</evidence>
<protein>
    <recommendedName>
        <fullName evidence="7">HTTM-like domain-containing protein</fullName>
    </recommendedName>
</protein>
<evidence type="ECO:0000313" key="9">
    <source>
        <dbReference type="Proteomes" id="UP000621500"/>
    </source>
</evidence>
<keyword evidence="2 6" id="KW-0812">Transmembrane</keyword>
<sequence>MTASRRIGTAVSGWLTEPVPRARVAAFRTLVYLFVAADLLVFTPWVRDKASIPGELYQPLFVGRLLPLPTPNPVLVNVLFWALLLLALAAATGRAPRALGWAVFVLYFEWMVIAMSYGKVDHDRFAFLVALAVLPTVGRARHGDRTGSEAAGWALRVTQIAVVCTYFLAAWAKLRFGGLGWMTGSVLARAIIRRGTELADLIAQVPYLLIAAQFGIVAFELLSPLVFVVSPRWRQAVVAFFYSFHLVTIATITISFAPHLVAMTSFLALERLRPVERLRRLTGRRDGPDAERGGPDAEPVRTTEPPVGQTRTTEPAVGQSTEPPPTQPSPAVP</sequence>
<evidence type="ECO:0000256" key="4">
    <source>
        <dbReference type="ARBA" id="ARBA00023136"/>
    </source>
</evidence>
<feature type="transmembrane region" description="Helical" evidence="6">
    <location>
        <begin position="241"/>
        <end position="269"/>
    </location>
</feature>
<dbReference type="EMBL" id="BONX01000018">
    <property type="protein sequence ID" value="GIG96476.1"/>
    <property type="molecule type" value="Genomic_DNA"/>
</dbReference>
<dbReference type="Proteomes" id="UP000621500">
    <property type="component" value="Unassembled WGS sequence"/>
</dbReference>
<feature type="transmembrane region" description="Helical" evidence="6">
    <location>
        <begin position="124"/>
        <end position="141"/>
    </location>
</feature>
<feature type="transmembrane region" description="Helical" evidence="6">
    <location>
        <begin position="74"/>
        <end position="91"/>
    </location>
</feature>
<accession>A0ABQ4EP95</accession>
<organism evidence="8 9">
    <name type="scientific">Plantactinospora mayteni</name>
    <dbReference type="NCBI Taxonomy" id="566021"/>
    <lineage>
        <taxon>Bacteria</taxon>
        <taxon>Bacillati</taxon>
        <taxon>Actinomycetota</taxon>
        <taxon>Actinomycetes</taxon>
        <taxon>Micromonosporales</taxon>
        <taxon>Micromonosporaceae</taxon>
        <taxon>Plantactinospora</taxon>
    </lineage>
</organism>
<feature type="compositionally biased region" description="Pro residues" evidence="5">
    <location>
        <begin position="322"/>
        <end position="333"/>
    </location>
</feature>
<proteinExistence type="predicted"/>
<comment type="subcellular location">
    <subcellularLocation>
        <location evidence="1">Endomembrane system</location>
        <topology evidence="1">Multi-pass membrane protein</topology>
    </subcellularLocation>
</comment>
<feature type="domain" description="HTTM-like" evidence="7">
    <location>
        <begin position="16"/>
        <end position="271"/>
    </location>
</feature>
<evidence type="ECO:0000256" key="2">
    <source>
        <dbReference type="ARBA" id="ARBA00022692"/>
    </source>
</evidence>